<dbReference type="AlphaFoldDB" id="A0A364NT39"/>
<keyword evidence="4" id="KW-1185">Reference proteome</keyword>
<keyword evidence="1" id="KW-0378">Hydrolase</keyword>
<evidence type="ECO:0000259" key="2">
    <source>
        <dbReference type="Pfam" id="PF12146"/>
    </source>
</evidence>
<evidence type="ECO:0000256" key="1">
    <source>
        <dbReference type="ARBA" id="ARBA00022801"/>
    </source>
</evidence>
<keyword evidence="3" id="KW-0645">Protease</keyword>
<gene>
    <name evidence="3" type="ORF">CU669_19540</name>
</gene>
<evidence type="ECO:0000313" key="4">
    <source>
        <dbReference type="Proteomes" id="UP000251075"/>
    </source>
</evidence>
<dbReference type="PANTHER" id="PTHR22946:SF9">
    <property type="entry name" value="POLYKETIDE TRANSFERASE AF380"/>
    <property type="match status" value="1"/>
</dbReference>
<name>A0A364NT39_9PROT</name>
<accession>A0A364NT39</accession>
<dbReference type="InterPro" id="IPR022742">
    <property type="entry name" value="Hydrolase_4"/>
</dbReference>
<feature type="domain" description="Serine aminopeptidase S33" evidence="2">
    <location>
        <begin position="69"/>
        <end position="173"/>
    </location>
</feature>
<dbReference type="EMBL" id="PGTO01000029">
    <property type="protein sequence ID" value="RAU20236.1"/>
    <property type="molecule type" value="Genomic_DNA"/>
</dbReference>
<dbReference type="PANTHER" id="PTHR22946">
    <property type="entry name" value="DIENELACTONE HYDROLASE DOMAIN-CONTAINING PROTEIN-RELATED"/>
    <property type="match status" value="1"/>
</dbReference>
<dbReference type="InterPro" id="IPR029058">
    <property type="entry name" value="AB_hydrolase_fold"/>
</dbReference>
<keyword evidence="3" id="KW-0031">Aminopeptidase</keyword>
<sequence>MLLVLGIVLILGALFAARWAIWQGFRVDRVIEVGSPGDYGEAFTEATIPAVGGKRLFGWLMSAGPGAPLIVVMHGWGANAESMLPLAVPIRRHGYSVLVIDARSHGRSDQDNFSSMPRFAEDIDSALDWAALLPDIDPHALAVLGHSVGGAAGLLAASGRENLRAVISLSAFDHPETVMRTYLSRAKVPYRPIGWMICRYVERIIGHTFDDIAPVATISRIRCPVLIGHGADDLMVAPAAASAIFARATSPMAELAILDGTGHDEAGCFERISLVLTDFLDRSFKAREAISGGMPAGP</sequence>
<dbReference type="Gene3D" id="3.40.50.1820">
    <property type="entry name" value="alpha/beta hydrolase"/>
    <property type="match status" value="1"/>
</dbReference>
<reference evidence="3 4" key="1">
    <citation type="submission" date="2017-11" db="EMBL/GenBank/DDBJ databases">
        <title>Draft genome sequence of magnetotactic bacterium Magnetospirillum kuznetsovii LBB-42.</title>
        <authorList>
            <person name="Grouzdev D.S."/>
            <person name="Rysina M.S."/>
            <person name="Baslerov R.V."/>
            <person name="Koziaeva V."/>
        </authorList>
    </citation>
    <scope>NUCLEOTIDE SEQUENCE [LARGE SCALE GENOMIC DNA]</scope>
    <source>
        <strain evidence="3 4">LBB-42</strain>
    </source>
</reference>
<dbReference type="SUPFAM" id="SSF53474">
    <property type="entry name" value="alpha/beta-Hydrolases"/>
    <property type="match status" value="1"/>
</dbReference>
<organism evidence="3 4">
    <name type="scientific">Paramagnetospirillum kuznetsovii</name>
    <dbReference type="NCBI Taxonomy" id="2053833"/>
    <lineage>
        <taxon>Bacteria</taxon>
        <taxon>Pseudomonadati</taxon>
        <taxon>Pseudomonadota</taxon>
        <taxon>Alphaproteobacteria</taxon>
        <taxon>Rhodospirillales</taxon>
        <taxon>Magnetospirillaceae</taxon>
        <taxon>Paramagnetospirillum</taxon>
    </lineage>
</organism>
<evidence type="ECO:0000313" key="3">
    <source>
        <dbReference type="EMBL" id="RAU20236.1"/>
    </source>
</evidence>
<protein>
    <submittedName>
        <fullName evidence="3">Dipeptidyl aminopeptidase</fullName>
    </submittedName>
</protein>
<dbReference type="GO" id="GO:0052689">
    <property type="term" value="F:carboxylic ester hydrolase activity"/>
    <property type="evidence" value="ECO:0007669"/>
    <property type="project" value="UniProtKB-ARBA"/>
</dbReference>
<dbReference type="Proteomes" id="UP000251075">
    <property type="component" value="Unassembled WGS sequence"/>
</dbReference>
<comment type="caution">
    <text evidence="3">The sequence shown here is derived from an EMBL/GenBank/DDBJ whole genome shotgun (WGS) entry which is preliminary data.</text>
</comment>
<dbReference type="RefSeq" id="WP_112147271.1">
    <property type="nucleotide sequence ID" value="NZ_PGTO01000029.1"/>
</dbReference>
<dbReference type="GO" id="GO:0004177">
    <property type="term" value="F:aminopeptidase activity"/>
    <property type="evidence" value="ECO:0007669"/>
    <property type="project" value="UniProtKB-KW"/>
</dbReference>
<dbReference type="InterPro" id="IPR050261">
    <property type="entry name" value="FrsA_esterase"/>
</dbReference>
<proteinExistence type="predicted"/>
<dbReference type="Pfam" id="PF12146">
    <property type="entry name" value="Hydrolase_4"/>
    <property type="match status" value="1"/>
</dbReference>